<protein>
    <submittedName>
        <fullName evidence="4">Alkylation response protein AidB-like acyl-CoA dehydrogenase</fullName>
    </submittedName>
</protein>
<dbReference type="EMBL" id="RBII01000001">
    <property type="protein sequence ID" value="RKQ71194.1"/>
    <property type="molecule type" value="Genomic_DNA"/>
</dbReference>
<keyword evidence="5" id="KW-1185">Reference proteome</keyword>
<dbReference type="Gene3D" id="1.20.140.10">
    <property type="entry name" value="Butyryl-CoA Dehydrogenase, subunit A, domain 3"/>
    <property type="match status" value="1"/>
</dbReference>
<accession>A0A420WJJ2</accession>
<dbReference type="InterPro" id="IPR046373">
    <property type="entry name" value="Acyl-CoA_Oxase/DH_mid-dom_sf"/>
</dbReference>
<evidence type="ECO:0000313" key="5">
    <source>
        <dbReference type="Proteomes" id="UP000282211"/>
    </source>
</evidence>
<dbReference type="InterPro" id="IPR013107">
    <property type="entry name" value="Acyl-CoA_DH_C"/>
</dbReference>
<feature type="domain" description="Acyl-CoA dehydrogenase C-terminal" evidence="3">
    <location>
        <begin position="240"/>
        <end position="369"/>
    </location>
</feature>
<evidence type="ECO:0000313" key="4">
    <source>
        <dbReference type="EMBL" id="RKQ71194.1"/>
    </source>
</evidence>
<reference evidence="4 5" key="1">
    <citation type="submission" date="2018-10" db="EMBL/GenBank/DDBJ databases">
        <title>Genomic Encyclopedia of Type Strains, Phase IV (KMG-IV): sequencing the most valuable type-strain genomes for metagenomic binning, comparative biology and taxonomic classification.</title>
        <authorList>
            <person name="Goeker M."/>
        </authorList>
    </citation>
    <scope>NUCLEOTIDE SEQUENCE [LARGE SCALE GENOMIC DNA]</scope>
    <source>
        <strain evidence="4 5">DSM 22008</strain>
    </source>
</reference>
<dbReference type="Gene3D" id="2.40.110.10">
    <property type="entry name" value="Butyryl-CoA Dehydrogenase, subunit A, domain 2"/>
    <property type="match status" value="1"/>
</dbReference>
<evidence type="ECO:0000259" key="2">
    <source>
        <dbReference type="Pfam" id="PF02771"/>
    </source>
</evidence>
<dbReference type="SUPFAM" id="SSF56645">
    <property type="entry name" value="Acyl-CoA dehydrogenase NM domain-like"/>
    <property type="match status" value="1"/>
</dbReference>
<dbReference type="InterPro" id="IPR036250">
    <property type="entry name" value="AcylCo_DH-like_C"/>
</dbReference>
<dbReference type="GO" id="GO:0050660">
    <property type="term" value="F:flavin adenine dinucleotide binding"/>
    <property type="evidence" value="ECO:0007669"/>
    <property type="project" value="InterPro"/>
</dbReference>
<dbReference type="RefSeq" id="WP_121098994.1">
    <property type="nucleotide sequence ID" value="NZ_RBII01000001.1"/>
</dbReference>
<name>A0A420WJJ2_9PROT</name>
<dbReference type="InterPro" id="IPR013786">
    <property type="entry name" value="AcylCoA_DH/ox_N"/>
</dbReference>
<dbReference type="Gene3D" id="1.10.540.10">
    <property type="entry name" value="Acyl-CoA dehydrogenase/oxidase, N-terminal domain"/>
    <property type="match status" value="1"/>
</dbReference>
<dbReference type="OrthoDB" id="7316074at2"/>
<dbReference type="SUPFAM" id="SSF47203">
    <property type="entry name" value="Acyl-CoA dehydrogenase C-terminal domain-like"/>
    <property type="match status" value="1"/>
</dbReference>
<evidence type="ECO:0000259" key="3">
    <source>
        <dbReference type="Pfam" id="PF08028"/>
    </source>
</evidence>
<dbReference type="PANTHER" id="PTHR43884">
    <property type="entry name" value="ACYL-COA DEHYDROGENASE"/>
    <property type="match status" value="1"/>
</dbReference>
<dbReference type="InterPro" id="IPR037069">
    <property type="entry name" value="AcylCoA_DH/ox_N_sf"/>
</dbReference>
<organism evidence="4 5">
    <name type="scientific">Litorimonas taeanensis</name>
    <dbReference type="NCBI Taxonomy" id="568099"/>
    <lineage>
        <taxon>Bacteria</taxon>
        <taxon>Pseudomonadati</taxon>
        <taxon>Pseudomonadota</taxon>
        <taxon>Alphaproteobacteria</taxon>
        <taxon>Maricaulales</taxon>
        <taxon>Robiginitomaculaceae</taxon>
    </lineage>
</organism>
<dbReference type="Proteomes" id="UP000282211">
    <property type="component" value="Unassembled WGS sequence"/>
</dbReference>
<feature type="domain" description="Acyl-CoA dehydrogenase/oxidase N-terminal" evidence="2">
    <location>
        <begin position="30"/>
        <end position="96"/>
    </location>
</feature>
<dbReference type="Pfam" id="PF08028">
    <property type="entry name" value="Acyl-CoA_dh_2"/>
    <property type="match status" value="1"/>
</dbReference>
<dbReference type="GO" id="GO:0003995">
    <property type="term" value="F:acyl-CoA dehydrogenase activity"/>
    <property type="evidence" value="ECO:0007669"/>
    <property type="project" value="TreeGrafter"/>
</dbReference>
<dbReference type="PIRSF" id="PIRSF016578">
    <property type="entry name" value="HsaA"/>
    <property type="match status" value="1"/>
</dbReference>
<keyword evidence="1" id="KW-0560">Oxidoreductase</keyword>
<gene>
    <name evidence="4" type="ORF">DES40_0507</name>
</gene>
<dbReference type="PANTHER" id="PTHR43884:SF12">
    <property type="entry name" value="ISOVALERYL-COA DEHYDROGENASE, MITOCHONDRIAL-RELATED"/>
    <property type="match status" value="1"/>
</dbReference>
<dbReference type="InterPro" id="IPR009100">
    <property type="entry name" value="AcylCoA_DH/oxidase_NM_dom_sf"/>
</dbReference>
<dbReference type="Pfam" id="PF02771">
    <property type="entry name" value="Acyl-CoA_dh_N"/>
    <property type="match status" value="1"/>
</dbReference>
<proteinExistence type="predicted"/>
<dbReference type="InParanoid" id="A0A420WJJ2"/>
<dbReference type="AlphaFoldDB" id="A0A420WJJ2"/>
<comment type="caution">
    <text evidence="4">The sequence shown here is derived from an EMBL/GenBank/DDBJ whole genome shotgun (WGS) entry which is preliminary data.</text>
</comment>
<sequence>MGVAAIKPVIEQAEENSPINEAALQELLVDIKNRRAEFKKQRHISQDVIEKLQDIGLYGAFVPKELGGSPISPTEFMKIIERISIADGSTGWVASFAFATKYLCSLPEASLQKIFKEDPGLVFAGATFPIQPAEKVDGGIIVKGRWPFGSGCMGASLVAVGVSVPGNGDEVFKQMAVIPRDKITIDETWDTFGMSSTGSHTMVVDDVFVPDDMILLRDAPSSIDAPEYLYPTVTLAAQVLAVCGLGTARAAIDHILEVASNSKSITGAPTLGDRVNVQIHIAECEGKLQSAKSWFYATTDEAWESINESGTITREQNLALRLSASHAARTGAEVARMCFEMTGTMGIFNANPMNQYLTDSMVTAQHAFLTEGSFMNAGKVMFGKPYIPGYV</sequence>
<evidence type="ECO:0000256" key="1">
    <source>
        <dbReference type="ARBA" id="ARBA00023002"/>
    </source>
</evidence>